<organism evidence="1 2">
    <name type="scientific">Nesidiocoris tenuis</name>
    <dbReference type="NCBI Taxonomy" id="355587"/>
    <lineage>
        <taxon>Eukaryota</taxon>
        <taxon>Metazoa</taxon>
        <taxon>Ecdysozoa</taxon>
        <taxon>Arthropoda</taxon>
        <taxon>Hexapoda</taxon>
        <taxon>Insecta</taxon>
        <taxon>Pterygota</taxon>
        <taxon>Neoptera</taxon>
        <taxon>Paraneoptera</taxon>
        <taxon>Hemiptera</taxon>
        <taxon>Heteroptera</taxon>
        <taxon>Panheteroptera</taxon>
        <taxon>Cimicomorpha</taxon>
        <taxon>Miridae</taxon>
        <taxon>Dicyphina</taxon>
        <taxon>Nesidiocoris</taxon>
    </lineage>
</organism>
<evidence type="ECO:0008006" key="3">
    <source>
        <dbReference type="Google" id="ProtNLM"/>
    </source>
</evidence>
<protein>
    <recommendedName>
        <fullName evidence="3">KIND domain-containing protein</fullName>
    </recommendedName>
</protein>
<dbReference type="Proteomes" id="UP001307889">
    <property type="component" value="Chromosome 12"/>
</dbReference>
<reference evidence="1 2" key="1">
    <citation type="submission" date="2023-09" db="EMBL/GenBank/DDBJ databases">
        <title>Nesidiocoris tenuis whole genome shotgun sequence.</title>
        <authorList>
            <person name="Shibata T."/>
            <person name="Shimoda M."/>
            <person name="Kobayashi T."/>
            <person name="Uehara T."/>
        </authorList>
    </citation>
    <scope>NUCLEOTIDE SEQUENCE [LARGE SCALE GENOMIC DNA]</scope>
    <source>
        <strain evidence="1 2">Japan</strain>
    </source>
</reference>
<dbReference type="EMBL" id="AP028920">
    <property type="protein sequence ID" value="BET00694.1"/>
    <property type="molecule type" value="Genomic_DNA"/>
</dbReference>
<proteinExistence type="predicted"/>
<keyword evidence="2" id="KW-1185">Reference proteome</keyword>
<gene>
    <name evidence="1" type="ORF">NTJ_13510</name>
</gene>
<evidence type="ECO:0000313" key="1">
    <source>
        <dbReference type="EMBL" id="BET00694.1"/>
    </source>
</evidence>
<sequence length="71" mass="7694">MLLNDPSLRSSLSTLTEITVACFATAGSRPDIGNPSNRSCKAFPRDILDLCLAKVERQTHQKTKAGVVMMS</sequence>
<accession>A0ABN7B8I2</accession>
<name>A0ABN7B8I2_9HEMI</name>
<evidence type="ECO:0000313" key="2">
    <source>
        <dbReference type="Proteomes" id="UP001307889"/>
    </source>
</evidence>